<evidence type="ECO:0000259" key="1">
    <source>
        <dbReference type="Pfam" id="PF05223"/>
    </source>
</evidence>
<dbReference type="Pfam" id="PF05223">
    <property type="entry name" value="MecA_N"/>
    <property type="match status" value="1"/>
</dbReference>
<evidence type="ECO:0000313" key="3">
    <source>
        <dbReference type="Proteomes" id="UP000516173"/>
    </source>
</evidence>
<reference evidence="2 3" key="1">
    <citation type="submission" date="2020-08" db="EMBL/GenBank/DDBJ databases">
        <title>Genome Sequencing of Nocardia wallacei strain FMUON74 and assembly.</title>
        <authorList>
            <person name="Toyokawa M."/>
            <person name="Uesaka K."/>
        </authorList>
    </citation>
    <scope>NUCLEOTIDE SEQUENCE [LARGE SCALE GENOMIC DNA]</scope>
    <source>
        <strain evidence="2 3">FMUON74</strain>
    </source>
</reference>
<organism evidence="2 3">
    <name type="scientific">Nocardia wallacei</name>
    <dbReference type="NCBI Taxonomy" id="480035"/>
    <lineage>
        <taxon>Bacteria</taxon>
        <taxon>Bacillati</taxon>
        <taxon>Actinomycetota</taxon>
        <taxon>Actinomycetes</taxon>
        <taxon>Mycobacteriales</taxon>
        <taxon>Nocardiaceae</taxon>
        <taxon>Nocardia</taxon>
    </lineage>
</organism>
<keyword evidence="3" id="KW-1185">Reference proteome</keyword>
<dbReference type="GO" id="GO:0005886">
    <property type="term" value="C:plasma membrane"/>
    <property type="evidence" value="ECO:0007669"/>
    <property type="project" value="TreeGrafter"/>
</dbReference>
<dbReference type="GO" id="GO:0008658">
    <property type="term" value="F:penicillin binding"/>
    <property type="evidence" value="ECO:0007669"/>
    <property type="project" value="TreeGrafter"/>
</dbReference>
<dbReference type="GO" id="GO:0071555">
    <property type="term" value="P:cell wall organization"/>
    <property type="evidence" value="ECO:0007669"/>
    <property type="project" value="TreeGrafter"/>
</dbReference>
<dbReference type="InterPro" id="IPR032710">
    <property type="entry name" value="NTF2-like_dom_sf"/>
</dbReference>
<dbReference type="InterPro" id="IPR012338">
    <property type="entry name" value="Beta-lactam/transpept-like"/>
</dbReference>
<accession>A0A7G1KV76</accession>
<gene>
    <name evidence="2" type="ORF">NWFMUON74_69600</name>
</gene>
<dbReference type="GO" id="GO:0046677">
    <property type="term" value="P:response to antibiotic"/>
    <property type="evidence" value="ECO:0007669"/>
    <property type="project" value="InterPro"/>
</dbReference>
<dbReference type="GO" id="GO:0071972">
    <property type="term" value="F:peptidoglycan L,D-transpeptidase activity"/>
    <property type="evidence" value="ECO:0007669"/>
    <property type="project" value="TreeGrafter"/>
</dbReference>
<proteinExistence type="predicted"/>
<protein>
    <submittedName>
        <fullName evidence="2">Penicillin-binding protein</fullName>
    </submittedName>
</protein>
<evidence type="ECO:0000313" key="2">
    <source>
        <dbReference type="EMBL" id="BCK59188.1"/>
    </source>
</evidence>
<dbReference type="InterPro" id="IPR007887">
    <property type="entry name" value="MecA_N"/>
</dbReference>
<dbReference type="Gene3D" id="3.40.710.10">
    <property type="entry name" value="DD-peptidase/beta-lactamase superfamily"/>
    <property type="match status" value="1"/>
</dbReference>
<sequence length="562" mass="58882">MGDMDVWGSRRFRVRGAAALAGAVALVVALGSCGLDDKPDSPQAIVEKFTQLLDDRDAESAAQLTSYPNGAEATLQKLFDGLNPGKPDYQVAQYIGLDGDSGMFNLKADWNFGPGKDWTYDLQGTIRKLAIGWRISWEPNVVAPQLDGQRSIKLVRTDAPPPKVNDNAGNTLMTEQVINVVKLDPAKTPDPVASTNALADAIAPVAPLITGPSLMQQLAASQGKPVVAVQLREDDFAILEPRMAPIPGVVMDKEPRLIVTDRRIFSPLTDAFRKVWQENRDNHAGWGVKLFEADGRPVAQLAGQQGPPGPDIASTLDQRLQRAAEDAVVSAGTAASIVAVQPSTGAVVAAAQNTYASEQGPVAFTGAYPAGGMIELFKQAAAVAKKKAPQDVSVQDAAEAAATLGVGIGFKVPGLEQTTGRLPIGGRGVEQVRQGGADPILASPFGMALAASTIARGSVVPPMIEIGRPATTEAELSPLPDPVLQQLRRMLTDDAAGGPELAALRRYAGVTAYAATAGTSGWLLANMGDLAFAIHIDDVDSGDATSRMAARMLQALAAPDDK</sequence>
<dbReference type="PANTHER" id="PTHR30627">
    <property type="entry name" value="PEPTIDOGLYCAN D,D-TRANSPEPTIDASE"/>
    <property type="match status" value="1"/>
</dbReference>
<dbReference type="EMBL" id="AP023396">
    <property type="protein sequence ID" value="BCK59188.1"/>
    <property type="molecule type" value="Genomic_DNA"/>
</dbReference>
<dbReference type="InterPro" id="IPR050515">
    <property type="entry name" value="Beta-lactam/transpept"/>
</dbReference>
<dbReference type="Proteomes" id="UP000516173">
    <property type="component" value="Chromosome"/>
</dbReference>
<dbReference type="SUPFAM" id="SSF54427">
    <property type="entry name" value="NTF2-like"/>
    <property type="match status" value="1"/>
</dbReference>
<dbReference type="SUPFAM" id="SSF56601">
    <property type="entry name" value="beta-lactamase/transpeptidase-like"/>
    <property type="match status" value="1"/>
</dbReference>
<dbReference type="KEGG" id="nwl:NWFMUON74_69600"/>
<feature type="domain" description="NTF2-like N-terminal transpeptidase" evidence="1">
    <location>
        <begin position="41"/>
        <end position="148"/>
    </location>
</feature>
<dbReference type="AlphaFoldDB" id="A0A7G1KV76"/>
<dbReference type="PANTHER" id="PTHR30627:SF24">
    <property type="entry name" value="PENICILLIN-BINDING PROTEIN 4B"/>
    <property type="match status" value="1"/>
</dbReference>
<name>A0A7G1KV76_9NOCA</name>